<keyword evidence="2" id="KW-0812">Transmembrane</keyword>
<accession>A0A7W5VD29</accession>
<feature type="transmembrane region" description="Helical" evidence="2">
    <location>
        <begin position="199"/>
        <end position="217"/>
    </location>
</feature>
<dbReference type="Gene3D" id="1.20.144.10">
    <property type="entry name" value="Phosphatidic acid phosphatase type 2/haloperoxidase"/>
    <property type="match status" value="1"/>
</dbReference>
<dbReference type="RefSeq" id="WP_312895385.1">
    <property type="nucleotide sequence ID" value="NZ_JACIBV010000001.1"/>
</dbReference>
<evidence type="ECO:0000259" key="3">
    <source>
        <dbReference type="SMART" id="SM00014"/>
    </source>
</evidence>
<proteinExistence type="predicted"/>
<feature type="region of interest" description="Disordered" evidence="1">
    <location>
        <begin position="226"/>
        <end position="248"/>
    </location>
</feature>
<dbReference type="InterPro" id="IPR000326">
    <property type="entry name" value="PAP2/HPO"/>
</dbReference>
<dbReference type="GO" id="GO:0050380">
    <property type="term" value="F:undecaprenyl-diphosphatase activity"/>
    <property type="evidence" value="ECO:0007669"/>
    <property type="project" value="UniProtKB-EC"/>
</dbReference>
<dbReference type="SUPFAM" id="SSF48317">
    <property type="entry name" value="Acid phosphatase/Vanadium-dependent haloperoxidase"/>
    <property type="match status" value="1"/>
</dbReference>
<evidence type="ECO:0000256" key="2">
    <source>
        <dbReference type="SAM" id="Phobius"/>
    </source>
</evidence>
<sequence length="248" mass="26649">MRRQWLRARVDRDRSLGLRLTIASFAAALVMIPFSLLLVVAKMPVNGLDAQVARELHAYALAHPDVTRLLIVWSELFGPWPWRVAVIAYAAWLLYRGAPRLAIWAVTTMVVGGLIGLALKIVVARARPHLPDPVALAPGDSFPSGHTVHVTLGAGVIVLLLLPVLSRAGRIAAWAVAGFLVLSVGYTRIALGVHWVSDVAGGIVLGAAVIAATAAAFETWRREQGRRPASPLAEGVEPESVKVMHDQN</sequence>
<protein>
    <submittedName>
        <fullName evidence="4">Undecaprenyl-diphosphatase</fullName>
        <ecNumber evidence="4">3.6.1.27</ecNumber>
    </submittedName>
</protein>
<keyword evidence="5" id="KW-1185">Reference proteome</keyword>
<organism evidence="4 5">
    <name type="scientific">Nonomuraea dietziae</name>
    <dbReference type="NCBI Taxonomy" id="65515"/>
    <lineage>
        <taxon>Bacteria</taxon>
        <taxon>Bacillati</taxon>
        <taxon>Actinomycetota</taxon>
        <taxon>Actinomycetes</taxon>
        <taxon>Streptosporangiales</taxon>
        <taxon>Streptosporangiaceae</taxon>
        <taxon>Nonomuraea</taxon>
    </lineage>
</organism>
<dbReference type="SMART" id="SM00014">
    <property type="entry name" value="acidPPc"/>
    <property type="match status" value="1"/>
</dbReference>
<feature type="transmembrane region" description="Helical" evidence="2">
    <location>
        <begin position="172"/>
        <end position="193"/>
    </location>
</feature>
<gene>
    <name evidence="4" type="ORF">FHR33_001277</name>
</gene>
<name>A0A7W5VD29_9ACTN</name>
<keyword evidence="2" id="KW-0472">Membrane</keyword>
<dbReference type="Pfam" id="PF01569">
    <property type="entry name" value="PAP2"/>
    <property type="match status" value="1"/>
</dbReference>
<feature type="transmembrane region" description="Helical" evidence="2">
    <location>
        <begin position="77"/>
        <end position="95"/>
    </location>
</feature>
<dbReference type="InterPro" id="IPR036938">
    <property type="entry name" value="PAP2/HPO_sf"/>
</dbReference>
<keyword evidence="2" id="KW-1133">Transmembrane helix</keyword>
<dbReference type="PANTHER" id="PTHR14969">
    <property type="entry name" value="SPHINGOSINE-1-PHOSPHATE PHOSPHOHYDROLASE"/>
    <property type="match status" value="1"/>
</dbReference>
<comment type="caution">
    <text evidence="4">The sequence shown here is derived from an EMBL/GenBank/DDBJ whole genome shotgun (WGS) entry which is preliminary data.</text>
</comment>
<feature type="transmembrane region" description="Helical" evidence="2">
    <location>
        <begin position="20"/>
        <end position="41"/>
    </location>
</feature>
<feature type="compositionally biased region" description="Basic and acidic residues" evidence="1">
    <location>
        <begin position="239"/>
        <end position="248"/>
    </location>
</feature>
<reference evidence="4 5" key="1">
    <citation type="submission" date="2020-08" db="EMBL/GenBank/DDBJ databases">
        <title>Sequencing the genomes of 1000 actinobacteria strains.</title>
        <authorList>
            <person name="Klenk H.-P."/>
        </authorList>
    </citation>
    <scope>NUCLEOTIDE SEQUENCE [LARGE SCALE GENOMIC DNA]</scope>
    <source>
        <strain evidence="4 5">DSM 44320</strain>
    </source>
</reference>
<dbReference type="AlphaFoldDB" id="A0A7W5VD29"/>
<keyword evidence="4" id="KW-0378">Hydrolase</keyword>
<evidence type="ECO:0000313" key="4">
    <source>
        <dbReference type="EMBL" id="MBB3725417.1"/>
    </source>
</evidence>
<evidence type="ECO:0000256" key="1">
    <source>
        <dbReference type="SAM" id="MobiDB-lite"/>
    </source>
</evidence>
<dbReference type="GeneID" id="95387843"/>
<feature type="domain" description="Phosphatidic acid phosphatase type 2/haloperoxidase" evidence="3">
    <location>
        <begin position="102"/>
        <end position="214"/>
    </location>
</feature>
<dbReference type="PANTHER" id="PTHR14969:SF13">
    <property type="entry name" value="AT30094P"/>
    <property type="match status" value="1"/>
</dbReference>
<dbReference type="CDD" id="cd03392">
    <property type="entry name" value="PAP2_like_2"/>
    <property type="match status" value="1"/>
</dbReference>
<feature type="transmembrane region" description="Helical" evidence="2">
    <location>
        <begin position="102"/>
        <end position="126"/>
    </location>
</feature>
<dbReference type="EMBL" id="JACIBV010000001">
    <property type="protein sequence ID" value="MBB3725417.1"/>
    <property type="molecule type" value="Genomic_DNA"/>
</dbReference>
<dbReference type="EC" id="3.6.1.27" evidence="4"/>
<dbReference type="Proteomes" id="UP000579945">
    <property type="component" value="Unassembled WGS sequence"/>
</dbReference>
<evidence type="ECO:0000313" key="5">
    <source>
        <dbReference type="Proteomes" id="UP000579945"/>
    </source>
</evidence>
<feature type="transmembrane region" description="Helical" evidence="2">
    <location>
        <begin position="146"/>
        <end position="165"/>
    </location>
</feature>